<keyword evidence="1 2" id="KW-0597">Phosphoprotein</keyword>
<dbReference type="InterPro" id="IPR050595">
    <property type="entry name" value="Bact_response_regulator"/>
</dbReference>
<dbReference type="InterPro" id="IPR001789">
    <property type="entry name" value="Sig_transdc_resp-reg_receiver"/>
</dbReference>
<evidence type="ECO:0000313" key="4">
    <source>
        <dbReference type="EMBL" id="MCY0386776.1"/>
    </source>
</evidence>
<protein>
    <submittedName>
        <fullName evidence="4">Response regulator</fullName>
    </submittedName>
</protein>
<evidence type="ECO:0000256" key="2">
    <source>
        <dbReference type="PROSITE-ProRule" id="PRU00169"/>
    </source>
</evidence>
<dbReference type="EMBL" id="JAPMXC010000001">
    <property type="protein sequence ID" value="MCY0386776.1"/>
    <property type="molecule type" value="Genomic_DNA"/>
</dbReference>
<keyword evidence="5" id="KW-1185">Reference proteome</keyword>
<dbReference type="Pfam" id="PF00072">
    <property type="entry name" value="Response_reg"/>
    <property type="match status" value="1"/>
</dbReference>
<dbReference type="InterPro" id="IPR011006">
    <property type="entry name" value="CheY-like_superfamily"/>
</dbReference>
<feature type="domain" description="Response regulatory" evidence="3">
    <location>
        <begin position="42"/>
        <end position="158"/>
    </location>
</feature>
<dbReference type="PROSITE" id="PS50110">
    <property type="entry name" value="RESPONSE_REGULATORY"/>
    <property type="match status" value="1"/>
</dbReference>
<accession>A0ABT3ZJU0</accession>
<dbReference type="SUPFAM" id="SSF52172">
    <property type="entry name" value="CheY-like"/>
    <property type="match status" value="1"/>
</dbReference>
<organism evidence="4 5">
    <name type="scientific">Robbsia betulipollinis</name>
    <dbReference type="NCBI Taxonomy" id="2981849"/>
    <lineage>
        <taxon>Bacteria</taxon>
        <taxon>Pseudomonadati</taxon>
        <taxon>Pseudomonadota</taxon>
        <taxon>Betaproteobacteria</taxon>
        <taxon>Burkholderiales</taxon>
        <taxon>Burkholderiaceae</taxon>
        <taxon>Robbsia</taxon>
    </lineage>
</organism>
<dbReference type="Gene3D" id="3.40.50.2300">
    <property type="match status" value="1"/>
</dbReference>
<evidence type="ECO:0000259" key="3">
    <source>
        <dbReference type="PROSITE" id="PS50110"/>
    </source>
</evidence>
<dbReference type="SMART" id="SM00448">
    <property type="entry name" value="REC"/>
    <property type="match status" value="1"/>
</dbReference>
<name>A0ABT3ZJU0_9BURK</name>
<dbReference type="Proteomes" id="UP001082899">
    <property type="component" value="Unassembled WGS sequence"/>
</dbReference>
<feature type="modified residue" description="4-aspartylphosphate" evidence="2">
    <location>
        <position position="91"/>
    </location>
</feature>
<dbReference type="PANTHER" id="PTHR44591">
    <property type="entry name" value="STRESS RESPONSE REGULATOR PROTEIN 1"/>
    <property type="match status" value="1"/>
</dbReference>
<evidence type="ECO:0000256" key="1">
    <source>
        <dbReference type="ARBA" id="ARBA00022553"/>
    </source>
</evidence>
<comment type="caution">
    <text evidence="4">The sequence shown here is derived from an EMBL/GenBank/DDBJ whole genome shotgun (WGS) entry which is preliminary data.</text>
</comment>
<sequence length="160" mass="17914">MTSRAWFADRGSNRCGHMKAMSSKIFVRWSSRAIPAAARLPRVLVVDDNEMAAEALATLLELDGFETRYTFSGLEALREIRSWHPELVFLDINMPRHDGIRTARALSRLKLLDDVLLVALTALPADILARVAITAGFDAYCQKRGDIAHIYKAIDVLTCR</sequence>
<gene>
    <name evidence="4" type="ORF">OVY01_05910</name>
</gene>
<evidence type="ECO:0000313" key="5">
    <source>
        <dbReference type="Proteomes" id="UP001082899"/>
    </source>
</evidence>
<dbReference type="PANTHER" id="PTHR44591:SF3">
    <property type="entry name" value="RESPONSE REGULATORY DOMAIN-CONTAINING PROTEIN"/>
    <property type="match status" value="1"/>
</dbReference>
<dbReference type="RefSeq" id="WP_267846385.1">
    <property type="nucleotide sequence ID" value="NZ_JAPMXC010000001.1"/>
</dbReference>
<reference evidence="4" key="1">
    <citation type="submission" date="2022-11" db="EMBL/GenBank/DDBJ databases">
        <title>Robbsia betulipollinis sp. nov., isolated from pollen of birch (Betula pendula).</title>
        <authorList>
            <person name="Shi H."/>
            <person name="Ambika Manirajan B."/>
            <person name="Ratering S."/>
            <person name="Geissler-Plaum R."/>
            <person name="Schnell S."/>
        </authorList>
    </citation>
    <scope>NUCLEOTIDE SEQUENCE</scope>
    <source>
        <strain evidence="4">Bb-Pol-6</strain>
    </source>
</reference>
<proteinExistence type="predicted"/>